<evidence type="ECO:0000313" key="3">
    <source>
        <dbReference type="Proteomes" id="UP001281761"/>
    </source>
</evidence>
<organism evidence="2 3">
    <name type="scientific">Blattamonas nauphoetae</name>
    <dbReference type="NCBI Taxonomy" id="2049346"/>
    <lineage>
        <taxon>Eukaryota</taxon>
        <taxon>Metamonada</taxon>
        <taxon>Preaxostyla</taxon>
        <taxon>Oxymonadida</taxon>
        <taxon>Blattamonas</taxon>
    </lineage>
</organism>
<comment type="caution">
    <text evidence="2">The sequence shown here is derived from an EMBL/GenBank/DDBJ whole genome shotgun (WGS) entry which is preliminary data.</text>
</comment>
<gene>
    <name evidence="2" type="ORF">BLNAU_15069</name>
</gene>
<sequence>MYQIKSSLMNMQKYKPSEIAFIEETLDRDWFHAINSMLLKNIQSDMAMFKTLITILRAYLPEIPSNESTLKQDCTILKQSLEFRLPSALFGDSTPPQQSNPPPGNSSLFAPIPPQGPKQPAILQFSSDEPPPQPKSGLLFGGGSQPQDMIQPPQNQPQLFSSQTGGRPLQNFQYNYDDSMSVYSDAFGGDTAPPHQAQYLSQSYMVSAKHQPNESNSLSQTYAGAPMNKLTSLLPPESPPQSPTYSVDPRQPADFGKDLPDTPPRTAYNSLADPTPTAIQSPQHNRQLPQNMAHTQNHLPSLHEPCLQYSPTQSIMTINDPIKFRPIPH</sequence>
<proteinExistence type="predicted"/>
<dbReference type="Proteomes" id="UP001281761">
    <property type="component" value="Unassembled WGS sequence"/>
</dbReference>
<evidence type="ECO:0000313" key="2">
    <source>
        <dbReference type="EMBL" id="KAK2950034.1"/>
    </source>
</evidence>
<feature type="region of interest" description="Disordered" evidence="1">
    <location>
        <begin position="228"/>
        <end position="285"/>
    </location>
</feature>
<name>A0ABQ9XGQ7_9EUKA</name>
<feature type="compositionally biased region" description="Polar residues" evidence="1">
    <location>
        <begin position="145"/>
        <end position="171"/>
    </location>
</feature>
<evidence type="ECO:0000256" key="1">
    <source>
        <dbReference type="SAM" id="MobiDB-lite"/>
    </source>
</evidence>
<keyword evidence="3" id="KW-1185">Reference proteome</keyword>
<reference evidence="2 3" key="1">
    <citation type="journal article" date="2022" name="bioRxiv">
        <title>Genomics of Preaxostyla Flagellates Illuminates Evolutionary Transitions and the Path Towards Mitochondrial Loss.</title>
        <authorList>
            <person name="Novak L.V.F."/>
            <person name="Treitli S.C."/>
            <person name="Pyrih J."/>
            <person name="Halakuc P."/>
            <person name="Pipaliya S.V."/>
            <person name="Vacek V."/>
            <person name="Brzon O."/>
            <person name="Soukal P."/>
            <person name="Eme L."/>
            <person name="Dacks J.B."/>
            <person name="Karnkowska A."/>
            <person name="Elias M."/>
            <person name="Hampl V."/>
        </authorList>
    </citation>
    <scope>NUCLEOTIDE SEQUENCE [LARGE SCALE GENOMIC DNA]</scope>
    <source>
        <strain evidence="2">NAU3</strain>
        <tissue evidence="2">Gut</tissue>
    </source>
</reference>
<feature type="region of interest" description="Disordered" evidence="1">
    <location>
        <begin position="88"/>
        <end position="171"/>
    </location>
</feature>
<dbReference type="EMBL" id="JARBJD010000144">
    <property type="protein sequence ID" value="KAK2950034.1"/>
    <property type="molecule type" value="Genomic_DNA"/>
</dbReference>
<accession>A0ABQ9XGQ7</accession>
<protein>
    <submittedName>
        <fullName evidence="2">Uncharacterized protein</fullName>
    </submittedName>
</protein>